<keyword evidence="2" id="KW-1185">Reference proteome</keyword>
<dbReference type="EMBL" id="JAIWYP010000003">
    <property type="protein sequence ID" value="KAH3848388.1"/>
    <property type="molecule type" value="Genomic_DNA"/>
</dbReference>
<accession>A0A9D4KZ66</accession>
<organism evidence="1 2">
    <name type="scientific">Dreissena polymorpha</name>
    <name type="common">Zebra mussel</name>
    <name type="synonym">Mytilus polymorpha</name>
    <dbReference type="NCBI Taxonomy" id="45954"/>
    <lineage>
        <taxon>Eukaryota</taxon>
        <taxon>Metazoa</taxon>
        <taxon>Spiralia</taxon>
        <taxon>Lophotrochozoa</taxon>
        <taxon>Mollusca</taxon>
        <taxon>Bivalvia</taxon>
        <taxon>Autobranchia</taxon>
        <taxon>Heteroconchia</taxon>
        <taxon>Euheterodonta</taxon>
        <taxon>Imparidentia</taxon>
        <taxon>Neoheterodontei</taxon>
        <taxon>Myida</taxon>
        <taxon>Dreissenoidea</taxon>
        <taxon>Dreissenidae</taxon>
        <taxon>Dreissena</taxon>
    </lineage>
</organism>
<evidence type="ECO:0000313" key="2">
    <source>
        <dbReference type="Proteomes" id="UP000828390"/>
    </source>
</evidence>
<proteinExistence type="predicted"/>
<dbReference type="AlphaFoldDB" id="A0A9D4KZ66"/>
<reference evidence="1" key="2">
    <citation type="submission" date="2020-11" db="EMBL/GenBank/DDBJ databases">
        <authorList>
            <person name="McCartney M.A."/>
            <person name="Auch B."/>
            <person name="Kono T."/>
            <person name="Mallez S."/>
            <person name="Becker A."/>
            <person name="Gohl D.M."/>
            <person name="Silverstein K.A.T."/>
            <person name="Koren S."/>
            <person name="Bechman K.B."/>
            <person name="Herman A."/>
            <person name="Abrahante J.E."/>
            <person name="Garbe J."/>
        </authorList>
    </citation>
    <scope>NUCLEOTIDE SEQUENCE</scope>
    <source>
        <strain evidence="1">Duluth1</strain>
        <tissue evidence="1">Whole animal</tissue>
    </source>
</reference>
<gene>
    <name evidence="1" type="ORF">DPMN_090749</name>
</gene>
<reference evidence="1" key="1">
    <citation type="journal article" date="2019" name="bioRxiv">
        <title>The Genome of the Zebra Mussel, Dreissena polymorpha: A Resource for Invasive Species Research.</title>
        <authorList>
            <person name="McCartney M.A."/>
            <person name="Auch B."/>
            <person name="Kono T."/>
            <person name="Mallez S."/>
            <person name="Zhang Y."/>
            <person name="Obille A."/>
            <person name="Becker A."/>
            <person name="Abrahante J.E."/>
            <person name="Garbe J."/>
            <person name="Badalamenti J.P."/>
            <person name="Herman A."/>
            <person name="Mangelson H."/>
            <person name="Liachko I."/>
            <person name="Sullivan S."/>
            <person name="Sone E.D."/>
            <person name="Koren S."/>
            <person name="Silverstein K.A.T."/>
            <person name="Beckman K.B."/>
            <person name="Gohl D.M."/>
        </authorList>
    </citation>
    <scope>NUCLEOTIDE SEQUENCE</scope>
    <source>
        <strain evidence="1">Duluth1</strain>
        <tissue evidence="1">Whole animal</tissue>
    </source>
</reference>
<dbReference type="Proteomes" id="UP000828390">
    <property type="component" value="Unassembled WGS sequence"/>
</dbReference>
<name>A0A9D4KZ66_DREPO</name>
<evidence type="ECO:0000313" key="1">
    <source>
        <dbReference type="EMBL" id="KAH3848388.1"/>
    </source>
</evidence>
<comment type="caution">
    <text evidence="1">The sequence shown here is derived from an EMBL/GenBank/DDBJ whole genome shotgun (WGS) entry which is preliminary data.</text>
</comment>
<sequence length="79" mass="9269">MTYAEVIEKLERRFVNRELPQTAIVTFSSARQGEEVSLDEWADRVLMLAGKAFRELPDVFMTQQAIFRICMGSERRENR</sequence>
<protein>
    <submittedName>
        <fullName evidence="1">Uncharacterized protein</fullName>
    </submittedName>
</protein>